<evidence type="ECO:0000256" key="10">
    <source>
        <dbReference type="SAM" id="MobiDB-lite"/>
    </source>
</evidence>
<dbReference type="InterPro" id="IPR057291">
    <property type="entry name" value="CHX17_2nd"/>
</dbReference>
<reference evidence="15" key="1">
    <citation type="journal article" date="2021" name="Nat. Commun.">
        <title>Genomic analyses provide insights into spinach domestication and the genetic basis of agronomic traits.</title>
        <authorList>
            <person name="Cai X."/>
            <person name="Sun X."/>
            <person name="Xu C."/>
            <person name="Sun H."/>
            <person name="Wang X."/>
            <person name="Ge C."/>
            <person name="Zhang Z."/>
            <person name="Wang Q."/>
            <person name="Fei Z."/>
            <person name="Jiao C."/>
            <person name="Wang Q."/>
        </authorList>
    </citation>
    <scope>NUCLEOTIDE SEQUENCE [LARGE SCALE GENOMIC DNA]</scope>
    <source>
        <strain evidence="15">cv. Varoflay</strain>
    </source>
</reference>
<keyword evidence="8 11" id="KW-0472">Membrane</keyword>
<feature type="domain" description="Cation/H+ exchanger transmembrane" evidence="12">
    <location>
        <begin position="59"/>
        <end position="434"/>
    </location>
</feature>
<dbReference type="Pfam" id="PF23259">
    <property type="entry name" value="CHX17_C"/>
    <property type="match status" value="1"/>
</dbReference>
<name>A0ABM3QWQ8_SPIOL</name>
<feature type="compositionally biased region" description="Low complexity" evidence="10">
    <location>
        <begin position="806"/>
        <end position="821"/>
    </location>
</feature>
<feature type="transmembrane region" description="Helical" evidence="11">
    <location>
        <begin position="108"/>
        <end position="129"/>
    </location>
</feature>
<reference evidence="16" key="2">
    <citation type="submission" date="2025-08" db="UniProtKB">
        <authorList>
            <consortium name="RefSeq"/>
        </authorList>
    </citation>
    <scope>IDENTIFICATION</scope>
    <source>
        <tissue evidence="16">Leaf</tissue>
    </source>
</reference>
<keyword evidence="3" id="KW-0633">Potassium transport</keyword>
<evidence type="ECO:0000256" key="5">
    <source>
        <dbReference type="ARBA" id="ARBA00022958"/>
    </source>
</evidence>
<evidence type="ECO:0000256" key="4">
    <source>
        <dbReference type="ARBA" id="ARBA00022692"/>
    </source>
</evidence>
<feature type="transmembrane region" description="Helical" evidence="11">
    <location>
        <begin position="141"/>
        <end position="163"/>
    </location>
</feature>
<evidence type="ECO:0000256" key="7">
    <source>
        <dbReference type="ARBA" id="ARBA00023065"/>
    </source>
</evidence>
<organism evidence="15 16">
    <name type="scientific">Spinacia oleracea</name>
    <name type="common">Spinach</name>
    <dbReference type="NCBI Taxonomy" id="3562"/>
    <lineage>
        <taxon>Eukaryota</taxon>
        <taxon>Viridiplantae</taxon>
        <taxon>Streptophyta</taxon>
        <taxon>Embryophyta</taxon>
        <taxon>Tracheophyta</taxon>
        <taxon>Spermatophyta</taxon>
        <taxon>Magnoliopsida</taxon>
        <taxon>eudicotyledons</taxon>
        <taxon>Gunneridae</taxon>
        <taxon>Pentapetalae</taxon>
        <taxon>Caryophyllales</taxon>
        <taxon>Chenopodiaceae</taxon>
        <taxon>Chenopodioideae</taxon>
        <taxon>Anserineae</taxon>
        <taxon>Spinacia</taxon>
    </lineage>
</organism>
<evidence type="ECO:0000256" key="1">
    <source>
        <dbReference type="ARBA" id="ARBA00004141"/>
    </source>
</evidence>
<dbReference type="Pfam" id="PF00999">
    <property type="entry name" value="Na_H_Exchanger"/>
    <property type="match status" value="1"/>
</dbReference>
<protein>
    <submittedName>
        <fullName evidence="16">Cation/H(+) symporter 13-like</fullName>
    </submittedName>
</protein>
<evidence type="ECO:0000256" key="3">
    <source>
        <dbReference type="ARBA" id="ARBA00022538"/>
    </source>
</evidence>
<dbReference type="Pfam" id="PF23256">
    <property type="entry name" value="CHX17_2nd"/>
    <property type="match status" value="1"/>
</dbReference>
<feature type="transmembrane region" description="Helical" evidence="11">
    <location>
        <begin position="325"/>
        <end position="343"/>
    </location>
</feature>
<keyword evidence="4 11" id="KW-0812">Transmembrane</keyword>
<dbReference type="Gene3D" id="3.40.50.12370">
    <property type="match status" value="1"/>
</dbReference>
<feature type="transmembrane region" description="Helical" evidence="11">
    <location>
        <begin position="80"/>
        <end position="102"/>
    </location>
</feature>
<evidence type="ECO:0000256" key="8">
    <source>
        <dbReference type="ARBA" id="ARBA00023136"/>
    </source>
</evidence>
<feature type="region of interest" description="Disordered" evidence="10">
    <location>
        <begin position="797"/>
        <end position="821"/>
    </location>
</feature>
<sequence length="821" mass="91995">MNLDGDSYPKEWWSMGMVFKDRLICQYQRSGTSNGIWYGENPLSYPTPLVLMQITIIFFVTRAVFFVVQPLRQSMTVVQILAGILIGRSLLNYSPTLINTLFPPPGRYILKTIAGFGFMLQMFISGVMIDMNQIRKSGPKSILIAFSGVLMSLVLGATAFFLVRQLVELDQSLYTGIRILIVFNSLTFFMVTSYYLHDLKIINSEVGRLASSSSLVIDIFGLLTTTFGLIWLTPNPDAPPKFVSAISLCVYYLVLFGVFRPLVMCVVRRTPEGTPMKQTHFLLILGIVMFTWHWGERVGQRFSAFLFGLSLPHGPPLGSALVQKLQLFTSGILLPLFCTMAGWRINLFSWQGTPSFWGVEIIFILGQLGKFLGTVFSSMLVGVSLEDAVPLGFIMTFKGLMEIATFGVWIDQAILDDRLFSLGMLNIVLFTGVAYPLVQWLYDPSHKYNTVRKRKIMGLSDHGDLQVLVCIHNEESIAAIFNLLEVAKCDQMGGSISVFALQLIQLAGSAIPILAPLHEFKKTASNFSLFDHTIKAFEQFERESPGNVRVQHFVSVTPYKSMHNDICTLAHDKRTNLIIVPFHKKWRIDGTVETSDPQLRSINRSVLRKSPCSVAILIDRGTSDLTGGSLYRGAERCQIVMIFIGGTDDHEALALARRMAEHPSVRLIVIWLRVNDYKSQVLQDMQEDIRVMREFHMKAKGHERISVREKVVEDGIGTTKALLSVQNVADLFVLGRYHEADCPAIQGLAAWSESPEIGALADSLVSSDSRYSILVVQQQPRVDWKINFSNKSRDDDSSIGFSIDNTSPRSTSIRSRISLTK</sequence>
<feature type="transmembrane region" description="Helical" evidence="11">
    <location>
        <begin position="175"/>
        <end position="197"/>
    </location>
</feature>
<dbReference type="InterPro" id="IPR057290">
    <property type="entry name" value="CHX17_C"/>
</dbReference>
<feature type="transmembrane region" description="Helical" evidence="11">
    <location>
        <begin position="244"/>
        <end position="267"/>
    </location>
</feature>
<feature type="transmembrane region" description="Helical" evidence="11">
    <location>
        <begin position="388"/>
        <end position="410"/>
    </location>
</feature>
<evidence type="ECO:0000256" key="6">
    <source>
        <dbReference type="ARBA" id="ARBA00022989"/>
    </source>
</evidence>
<dbReference type="RefSeq" id="XP_056687798.1">
    <property type="nucleotide sequence ID" value="XM_056831820.1"/>
</dbReference>
<comment type="similarity">
    <text evidence="9">Belongs to the monovalent cation:proton antiporter 2 (CPA2) transporter (TC 2.A.37) family. CHX (TC 2.A.37.4) subfamily.</text>
</comment>
<dbReference type="InterPro" id="IPR038770">
    <property type="entry name" value="Na+/solute_symporter_sf"/>
</dbReference>
<feature type="domain" description="Cation/H(+) antiporter central" evidence="13">
    <location>
        <begin position="534"/>
        <end position="622"/>
    </location>
</feature>
<keyword evidence="5" id="KW-0630">Potassium</keyword>
<keyword evidence="15" id="KW-1185">Reference proteome</keyword>
<evidence type="ECO:0000259" key="13">
    <source>
        <dbReference type="Pfam" id="PF23256"/>
    </source>
</evidence>
<evidence type="ECO:0000256" key="11">
    <source>
        <dbReference type="SAM" id="Phobius"/>
    </source>
</evidence>
<evidence type="ECO:0000256" key="9">
    <source>
        <dbReference type="ARBA" id="ARBA00038341"/>
    </source>
</evidence>
<evidence type="ECO:0000313" key="15">
    <source>
        <dbReference type="Proteomes" id="UP000813463"/>
    </source>
</evidence>
<feature type="transmembrane region" description="Helical" evidence="11">
    <location>
        <begin position="422"/>
        <end position="442"/>
    </location>
</feature>
<evidence type="ECO:0000313" key="16">
    <source>
        <dbReference type="RefSeq" id="XP_056687798.1"/>
    </source>
</evidence>
<evidence type="ECO:0000259" key="12">
    <source>
        <dbReference type="Pfam" id="PF00999"/>
    </source>
</evidence>
<keyword evidence="7" id="KW-0406">Ion transport</keyword>
<feature type="transmembrane region" description="Helical" evidence="11">
    <location>
        <begin position="279"/>
        <end position="295"/>
    </location>
</feature>
<dbReference type="PANTHER" id="PTHR32468:SF23">
    <property type="entry name" value="CATION_H(+) ANTIPORTER 14"/>
    <property type="match status" value="1"/>
</dbReference>
<dbReference type="InterPro" id="IPR006153">
    <property type="entry name" value="Cation/H_exchanger_TM"/>
</dbReference>
<dbReference type="InterPro" id="IPR050794">
    <property type="entry name" value="CPA2_transporter"/>
</dbReference>
<feature type="transmembrane region" description="Helical" evidence="11">
    <location>
        <begin position="209"/>
        <end position="232"/>
    </location>
</feature>
<evidence type="ECO:0000256" key="2">
    <source>
        <dbReference type="ARBA" id="ARBA00022448"/>
    </source>
</evidence>
<proteinExistence type="inferred from homology"/>
<keyword evidence="6 11" id="KW-1133">Transmembrane helix</keyword>
<feature type="transmembrane region" description="Helical" evidence="11">
    <location>
        <begin position="49"/>
        <end position="68"/>
    </location>
</feature>
<feature type="transmembrane region" description="Helical" evidence="11">
    <location>
        <begin position="355"/>
        <end position="376"/>
    </location>
</feature>
<accession>A0ABM3QWQ8</accession>
<dbReference type="PANTHER" id="PTHR32468">
    <property type="entry name" value="CATION/H + ANTIPORTER"/>
    <property type="match status" value="1"/>
</dbReference>
<gene>
    <name evidence="16" type="primary">LOC110800349</name>
</gene>
<evidence type="ECO:0000259" key="14">
    <source>
        <dbReference type="Pfam" id="PF23259"/>
    </source>
</evidence>
<dbReference type="GeneID" id="110800349"/>
<keyword evidence="2" id="KW-0813">Transport</keyword>
<comment type="subcellular location">
    <subcellularLocation>
        <location evidence="1">Membrane</location>
        <topology evidence="1">Multi-pass membrane protein</topology>
    </subcellularLocation>
</comment>
<dbReference type="Proteomes" id="UP000813463">
    <property type="component" value="Chromosome 6"/>
</dbReference>
<dbReference type="Gene3D" id="1.20.1530.20">
    <property type="match status" value="1"/>
</dbReference>
<feature type="domain" description="Cation/H(+) antiporter C-terminal" evidence="14">
    <location>
        <begin position="640"/>
        <end position="778"/>
    </location>
</feature>